<keyword evidence="3" id="KW-0479">Metal-binding</keyword>
<dbReference type="OrthoDB" id="3365801at2759"/>
<evidence type="ECO:0000256" key="1">
    <source>
        <dbReference type="ARBA" id="ARBA00000900"/>
    </source>
</evidence>
<evidence type="ECO:0000256" key="2">
    <source>
        <dbReference type="ARBA" id="ARBA00012483"/>
    </source>
</evidence>
<dbReference type="CDD" id="cd16454">
    <property type="entry name" value="RING-H2_PA-TM-RING"/>
    <property type="match status" value="1"/>
</dbReference>
<sequence length="220" mass="25032">MDPYYTICQESDDALEETYSLSPHNLFNMVLDFSYDSAKFSQSVIFHRDLILCEEHGPNLVLSMFPETAASSTLDFVRTAIVPDILSFAEGSNDDPRNRGRKVIKLTVEVDDRYHATDIDSQVIDVSLSYVNFKPASRSGIQSLKRVRYSDENDLLGLSASKKRRVMGSDSSECSICMEEFCNGEEIALMPCDHVYHHSCIVRWLETSHYCPLCRYQMPS</sequence>
<dbReference type="EC" id="2.3.2.27" evidence="2"/>
<dbReference type="PANTHER" id="PTHR15710">
    <property type="entry name" value="E3 UBIQUITIN-PROTEIN LIGASE PRAJA"/>
    <property type="match status" value="1"/>
</dbReference>
<name>A0A1R3I6G2_COCAP</name>
<evidence type="ECO:0000256" key="4">
    <source>
        <dbReference type="ARBA" id="ARBA00022771"/>
    </source>
</evidence>
<dbReference type="GO" id="GO:0008270">
    <property type="term" value="F:zinc ion binding"/>
    <property type="evidence" value="ECO:0007669"/>
    <property type="project" value="UniProtKB-KW"/>
</dbReference>
<dbReference type="SMART" id="SM00744">
    <property type="entry name" value="RINGv"/>
    <property type="match status" value="1"/>
</dbReference>
<dbReference type="EMBL" id="AWWV01010607">
    <property type="protein sequence ID" value="OMO78163.1"/>
    <property type="molecule type" value="Genomic_DNA"/>
</dbReference>
<dbReference type="InterPro" id="IPR013083">
    <property type="entry name" value="Znf_RING/FYVE/PHD"/>
</dbReference>
<dbReference type="InterPro" id="IPR001841">
    <property type="entry name" value="Znf_RING"/>
</dbReference>
<organism evidence="8 9">
    <name type="scientific">Corchorus capsularis</name>
    <name type="common">Jute</name>
    <dbReference type="NCBI Taxonomy" id="210143"/>
    <lineage>
        <taxon>Eukaryota</taxon>
        <taxon>Viridiplantae</taxon>
        <taxon>Streptophyta</taxon>
        <taxon>Embryophyta</taxon>
        <taxon>Tracheophyta</taxon>
        <taxon>Spermatophyta</taxon>
        <taxon>Magnoliopsida</taxon>
        <taxon>eudicotyledons</taxon>
        <taxon>Gunneridae</taxon>
        <taxon>Pentapetalae</taxon>
        <taxon>rosids</taxon>
        <taxon>malvids</taxon>
        <taxon>Malvales</taxon>
        <taxon>Malvaceae</taxon>
        <taxon>Grewioideae</taxon>
        <taxon>Apeibeae</taxon>
        <taxon>Corchorus</taxon>
    </lineage>
</organism>
<reference evidence="8 9" key="1">
    <citation type="submission" date="2013-09" db="EMBL/GenBank/DDBJ databases">
        <title>Corchorus capsularis genome sequencing.</title>
        <authorList>
            <person name="Alam M."/>
            <person name="Haque M.S."/>
            <person name="Islam M.S."/>
            <person name="Emdad E.M."/>
            <person name="Islam M.M."/>
            <person name="Ahmed B."/>
            <person name="Halim A."/>
            <person name="Hossen Q.M.M."/>
            <person name="Hossain M.Z."/>
            <person name="Ahmed R."/>
            <person name="Khan M.M."/>
            <person name="Islam R."/>
            <person name="Rashid M.M."/>
            <person name="Khan S.A."/>
            <person name="Rahman M.S."/>
            <person name="Alam M."/>
        </authorList>
    </citation>
    <scope>NUCLEOTIDE SEQUENCE [LARGE SCALE GENOMIC DNA]</scope>
    <source>
        <strain evidence="9">cv. CVL-1</strain>
        <tissue evidence="8">Whole seedling</tissue>
    </source>
</reference>
<dbReference type="InterPro" id="IPR011016">
    <property type="entry name" value="Znf_RING-CH"/>
</dbReference>
<evidence type="ECO:0000256" key="3">
    <source>
        <dbReference type="ARBA" id="ARBA00022723"/>
    </source>
</evidence>
<evidence type="ECO:0000313" key="9">
    <source>
        <dbReference type="Proteomes" id="UP000188268"/>
    </source>
</evidence>
<keyword evidence="4 6" id="KW-0863">Zinc-finger</keyword>
<dbReference type="PROSITE" id="PS50089">
    <property type="entry name" value="ZF_RING_2"/>
    <property type="match status" value="1"/>
</dbReference>
<dbReference type="AlphaFoldDB" id="A0A1R3I6G2"/>
<keyword evidence="5" id="KW-0862">Zinc</keyword>
<evidence type="ECO:0000259" key="7">
    <source>
        <dbReference type="PROSITE" id="PS50089"/>
    </source>
</evidence>
<evidence type="ECO:0000256" key="6">
    <source>
        <dbReference type="PROSITE-ProRule" id="PRU00175"/>
    </source>
</evidence>
<evidence type="ECO:0000313" key="8">
    <source>
        <dbReference type="EMBL" id="OMO78163.1"/>
    </source>
</evidence>
<protein>
    <recommendedName>
        <fullName evidence="2">RING-type E3 ubiquitin transferase</fullName>
        <ecNumber evidence="2">2.3.2.27</ecNumber>
    </recommendedName>
</protein>
<dbReference type="Gene3D" id="3.30.40.10">
    <property type="entry name" value="Zinc/RING finger domain, C3HC4 (zinc finger)"/>
    <property type="match status" value="1"/>
</dbReference>
<dbReference type="GO" id="GO:0005737">
    <property type="term" value="C:cytoplasm"/>
    <property type="evidence" value="ECO:0007669"/>
    <property type="project" value="TreeGrafter"/>
</dbReference>
<dbReference type="STRING" id="210143.A0A1R3I6G2"/>
<accession>A0A1R3I6G2</accession>
<dbReference type="Pfam" id="PF13639">
    <property type="entry name" value="zf-RING_2"/>
    <property type="match status" value="1"/>
</dbReference>
<dbReference type="PANTHER" id="PTHR15710:SF77">
    <property type="entry name" value="RING-H2 FINGER PROTEIN ATL21B"/>
    <property type="match status" value="1"/>
</dbReference>
<comment type="catalytic activity">
    <reaction evidence="1">
        <text>S-ubiquitinyl-[E2 ubiquitin-conjugating enzyme]-L-cysteine + [acceptor protein]-L-lysine = [E2 ubiquitin-conjugating enzyme]-L-cysteine + N(6)-ubiquitinyl-[acceptor protein]-L-lysine.</text>
        <dbReference type="EC" id="2.3.2.27"/>
    </reaction>
</comment>
<dbReference type="OMA" id="PLETHNR"/>
<gene>
    <name evidence="8" type="ORF">CCACVL1_14626</name>
</gene>
<dbReference type="SMART" id="SM00184">
    <property type="entry name" value="RING"/>
    <property type="match status" value="1"/>
</dbReference>
<comment type="caution">
    <text evidence="8">The sequence shown here is derived from an EMBL/GenBank/DDBJ whole genome shotgun (WGS) entry which is preliminary data.</text>
</comment>
<dbReference type="Gramene" id="OMO78163">
    <property type="protein sequence ID" value="OMO78163"/>
    <property type="gene ID" value="CCACVL1_14626"/>
</dbReference>
<dbReference type="SUPFAM" id="SSF57850">
    <property type="entry name" value="RING/U-box"/>
    <property type="match status" value="1"/>
</dbReference>
<dbReference type="GO" id="GO:0061630">
    <property type="term" value="F:ubiquitin protein ligase activity"/>
    <property type="evidence" value="ECO:0007669"/>
    <property type="project" value="UniProtKB-EC"/>
</dbReference>
<feature type="domain" description="RING-type" evidence="7">
    <location>
        <begin position="174"/>
        <end position="215"/>
    </location>
</feature>
<keyword evidence="9" id="KW-1185">Reference proteome</keyword>
<dbReference type="Proteomes" id="UP000188268">
    <property type="component" value="Unassembled WGS sequence"/>
</dbReference>
<evidence type="ECO:0000256" key="5">
    <source>
        <dbReference type="ARBA" id="ARBA00022833"/>
    </source>
</evidence>
<proteinExistence type="predicted"/>
<dbReference type="GO" id="GO:0016567">
    <property type="term" value="P:protein ubiquitination"/>
    <property type="evidence" value="ECO:0007669"/>
    <property type="project" value="TreeGrafter"/>
</dbReference>